<evidence type="ECO:0000259" key="1">
    <source>
        <dbReference type="Pfam" id="PF01713"/>
    </source>
</evidence>
<name>A0A1F6NDN8_9BACT</name>
<reference evidence="2 3" key="1">
    <citation type="journal article" date="2016" name="Nat. Commun.">
        <title>Thousands of microbial genomes shed light on interconnected biogeochemical processes in an aquifer system.</title>
        <authorList>
            <person name="Anantharaman K."/>
            <person name="Brown C.T."/>
            <person name="Hug L.A."/>
            <person name="Sharon I."/>
            <person name="Castelle C.J."/>
            <person name="Probst A.J."/>
            <person name="Thomas B.C."/>
            <person name="Singh A."/>
            <person name="Wilkins M.J."/>
            <person name="Karaoz U."/>
            <person name="Brodie E.L."/>
            <person name="Williams K.H."/>
            <person name="Hubbard S.S."/>
            <person name="Banfield J.F."/>
        </authorList>
    </citation>
    <scope>NUCLEOTIDE SEQUENCE [LARGE SCALE GENOMIC DNA]</scope>
</reference>
<evidence type="ECO:0000313" key="2">
    <source>
        <dbReference type="EMBL" id="OGH82066.1"/>
    </source>
</evidence>
<gene>
    <name evidence="2" type="ORF">A2373_03475</name>
</gene>
<feature type="domain" description="Smr" evidence="1">
    <location>
        <begin position="18"/>
        <end position="80"/>
    </location>
</feature>
<comment type="caution">
    <text evidence="2">The sequence shown here is derived from an EMBL/GenBank/DDBJ whole genome shotgun (WGS) entry which is preliminary data.</text>
</comment>
<evidence type="ECO:0000313" key="3">
    <source>
        <dbReference type="Proteomes" id="UP000176300"/>
    </source>
</evidence>
<dbReference type="AlphaFoldDB" id="A0A1F6NDN8"/>
<dbReference type="Proteomes" id="UP000176300">
    <property type="component" value="Unassembled WGS sequence"/>
</dbReference>
<dbReference type="SUPFAM" id="SSF160443">
    <property type="entry name" value="SMR domain-like"/>
    <property type="match status" value="1"/>
</dbReference>
<dbReference type="EMBL" id="MFQS01000051">
    <property type="protein sequence ID" value="OGH82066.1"/>
    <property type="molecule type" value="Genomic_DNA"/>
</dbReference>
<dbReference type="InterPro" id="IPR036063">
    <property type="entry name" value="Smr_dom_sf"/>
</dbReference>
<dbReference type="Gene3D" id="3.30.1370.110">
    <property type="match status" value="1"/>
</dbReference>
<proteinExistence type="predicted"/>
<dbReference type="Pfam" id="PF01713">
    <property type="entry name" value="Smr"/>
    <property type="match status" value="1"/>
</dbReference>
<accession>A0A1F6NDN8</accession>
<protein>
    <recommendedName>
        <fullName evidence="1">Smr domain-containing protein</fullName>
    </recommendedName>
</protein>
<sequence length="88" mass="9890">MNEALFLSLSHSNKIPTIDLHGSSGIVEALEKMEKELFSFSKRKDNFVKVIYGIGEGVLKERVVESVKNHPLIKSYHIGEDGFCIVEL</sequence>
<organism evidence="2 3">
    <name type="scientific">Candidatus Magasanikbacteria bacterium RIFOXYB1_FULL_40_15</name>
    <dbReference type="NCBI Taxonomy" id="1798697"/>
    <lineage>
        <taxon>Bacteria</taxon>
        <taxon>Candidatus Magasanikiibacteriota</taxon>
    </lineage>
</organism>
<dbReference type="InterPro" id="IPR002625">
    <property type="entry name" value="Smr_dom"/>
</dbReference>